<feature type="domain" description="RING-type" evidence="18">
    <location>
        <begin position="124"/>
        <end position="166"/>
    </location>
</feature>
<proteinExistence type="inferred from homology"/>
<evidence type="ECO:0000256" key="8">
    <source>
        <dbReference type="ARBA" id="ARBA00022729"/>
    </source>
</evidence>
<sequence length="360" mass="39250">MAGEGRKDPPPDEIGSIASSNSTPPPLYQSSPPPPPPPSNKVAPFRPSIAVIVGVLTTMFSVTFLLLLYAKHCKRGNHNVQNPNSSLLSGGSGRKNSGIDRAVIESLPIFRFDSLRGHKQGLECAVCLNRFELSEVLRLLPKCKHAFHVECVDTWLDAHSTCPLCRFRVDPEDVLLVEPARASSVSRNSELVDPELGTGTQVSPVLPVVESWFKRVSGRHSSAGERTRPGGDSANSVNTRRSLDGSSLKKKSESVTVGCFDRGVRKDGLLLSEVADKQNFLQRFEHKIILSGNGPNESTWSNLQPSDILFLQSEMMINGGRFSLSAKQEDGSGRSVINERSMSEITGDKYAPEDKGFLQN</sequence>
<keyword evidence="10" id="KW-0833">Ubl conjugation pathway</keyword>
<evidence type="ECO:0000256" key="16">
    <source>
        <dbReference type="SAM" id="MobiDB-lite"/>
    </source>
</evidence>
<dbReference type="InterPro" id="IPR001841">
    <property type="entry name" value="Znf_RING"/>
</dbReference>
<dbReference type="EC" id="2.3.2.27" evidence="4"/>
<evidence type="ECO:0000259" key="18">
    <source>
        <dbReference type="PROSITE" id="PS50089"/>
    </source>
</evidence>
<evidence type="ECO:0000256" key="14">
    <source>
        <dbReference type="ARBA" id="ARBA00024209"/>
    </source>
</evidence>
<feature type="transmembrane region" description="Helical" evidence="17">
    <location>
        <begin position="49"/>
        <end position="69"/>
    </location>
</feature>
<feature type="region of interest" description="Disordered" evidence="16">
    <location>
        <begin position="1"/>
        <end position="41"/>
    </location>
</feature>
<dbReference type="Proteomes" id="UP000541444">
    <property type="component" value="Unassembled WGS sequence"/>
</dbReference>
<dbReference type="GO" id="GO:0008270">
    <property type="term" value="F:zinc ion binding"/>
    <property type="evidence" value="ECO:0007669"/>
    <property type="project" value="UniProtKB-KW"/>
</dbReference>
<dbReference type="GO" id="GO:0016020">
    <property type="term" value="C:membrane"/>
    <property type="evidence" value="ECO:0007669"/>
    <property type="project" value="UniProtKB-SubCell"/>
</dbReference>
<dbReference type="FunFam" id="3.30.40.10:FF:000285">
    <property type="entry name" value="RING-H2 finger protein ATL43"/>
    <property type="match status" value="1"/>
</dbReference>
<dbReference type="PROSITE" id="PS50089">
    <property type="entry name" value="ZF_RING_2"/>
    <property type="match status" value="1"/>
</dbReference>
<organism evidence="19 20">
    <name type="scientific">Kingdonia uniflora</name>
    <dbReference type="NCBI Taxonomy" id="39325"/>
    <lineage>
        <taxon>Eukaryota</taxon>
        <taxon>Viridiplantae</taxon>
        <taxon>Streptophyta</taxon>
        <taxon>Embryophyta</taxon>
        <taxon>Tracheophyta</taxon>
        <taxon>Spermatophyta</taxon>
        <taxon>Magnoliopsida</taxon>
        <taxon>Ranunculales</taxon>
        <taxon>Circaeasteraceae</taxon>
        <taxon>Kingdonia</taxon>
    </lineage>
</organism>
<keyword evidence="5" id="KW-0808">Transferase</keyword>
<comment type="similarity">
    <text evidence="14">Belongs to the RING-type zinc finger family. ATL subfamily.</text>
</comment>
<dbReference type="SUPFAM" id="SSF57850">
    <property type="entry name" value="RING/U-box"/>
    <property type="match status" value="1"/>
</dbReference>
<protein>
    <recommendedName>
        <fullName evidence="4">RING-type E3 ubiquitin transferase</fullName>
        <ecNumber evidence="4">2.3.2.27</ecNumber>
    </recommendedName>
</protein>
<evidence type="ECO:0000256" key="10">
    <source>
        <dbReference type="ARBA" id="ARBA00022786"/>
    </source>
</evidence>
<evidence type="ECO:0000256" key="13">
    <source>
        <dbReference type="ARBA" id="ARBA00023136"/>
    </source>
</evidence>
<evidence type="ECO:0000313" key="19">
    <source>
        <dbReference type="EMBL" id="KAF6140321.1"/>
    </source>
</evidence>
<dbReference type="InterPro" id="IPR013083">
    <property type="entry name" value="Znf_RING/FYVE/PHD"/>
</dbReference>
<feature type="compositionally biased region" description="Basic and acidic residues" evidence="16">
    <location>
        <begin position="346"/>
        <end position="360"/>
    </location>
</feature>
<keyword evidence="8" id="KW-0732">Signal</keyword>
<dbReference type="PANTHER" id="PTHR46539:SF2">
    <property type="entry name" value="RING-H2 FINGER PROTEIN ATL43"/>
    <property type="match status" value="1"/>
</dbReference>
<dbReference type="PANTHER" id="PTHR46539">
    <property type="entry name" value="E3 UBIQUITIN-PROTEIN LIGASE ATL42"/>
    <property type="match status" value="1"/>
</dbReference>
<comment type="caution">
    <text evidence="19">The sequence shown here is derived from an EMBL/GenBank/DDBJ whole genome shotgun (WGS) entry which is preliminary data.</text>
</comment>
<dbReference type="Gene3D" id="3.30.40.10">
    <property type="entry name" value="Zinc/RING finger domain, C3HC4 (zinc finger)"/>
    <property type="match status" value="1"/>
</dbReference>
<evidence type="ECO:0000256" key="5">
    <source>
        <dbReference type="ARBA" id="ARBA00022679"/>
    </source>
</evidence>
<evidence type="ECO:0000256" key="15">
    <source>
        <dbReference type="PROSITE-ProRule" id="PRU00175"/>
    </source>
</evidence>
<reference evidence="19 20" key="1">
    <citation type="journal article" date="2020" name="IScience">
        <title>Genome Sequencing of the Endangered Kingdonia uniflora (Circaeasteraceae, Ranunculales) Reveals Potential Mechanisms of Evolutionary Specialization.</title>
        <authorList>
            <person name="Sun Y."/>
            <person name="Deng T."/>
            <person name="Zhang A."/>
            <person name="Moore M.J."/>
            <person name="Landis J.B."/>
            <person name="Lin N."/>
            <person name="Zhang H."/>
            <person name="Zhang X."/>
            <person name="Huang J."/>
            <person name="Zhang X."/>
            <person name="Sun H."/>
            <person name="Wang H."/>
        </authorList>
    </citation>
    <scope>NUCLEOTIDE SEQUENCE [LARGE SCALE GENOMIC DNA]</scope>
    <source>
        <strain evidence="19">TB1705</strain>
        <tissue evidence="19">Leaf</tissue>
    </source>
</reference>
<evidence type="ECO:0000256" key="6">
    <source>
        <dbReference type="ARBA" id="ARBA00022692"/>
    </source>
</evidence>
<evidence type="ECO:0000256" key="17">
    <source>
        <dbReference type="SAM" id="Phobius"/>
    </source>
</evidence>
<keyword evidence="11" id="KW-0862">Zinc</keyword>
<keyword evidence="13 17" id="KW-0472">Membrane</keyword>
<accession>A0A7J7LCC5</accession>
<feature type="compositionally biased region" description="Pro residues" evidence="16">
    <location>
        <begin position="23"/>
        <end position="39"/>
    </location>
</feature>
<feature type="region of interest" description="Disordered" evidence="16">
    <location>
        <begin position="220"/>
        <end position="249"/>
    </location>
</feature>
<comment type="subcellular location">
    <subcellularLocation>
        <location evidence="2">Membrane</location>
        <topology evidence="2">Single-pass membrane protein</topology>
    </subcellularLocation>
</comment>
<evidence type="ECO:0000256" key="3">
    <source>
        <dbReference type="ARBA" id="ARBA00004906"/>
    </source>
</evidence>
<evidence type="ECO:0000256" key="2">
    <source>
        <dbReference type="ARBA" id="ARBA00004167"/>
    </source>
</evidence>
<feature type="compositionally biased region" description="Basic and acidic residues" evidence="16">
    <location>
        <begin position="1"/>
        <end position="10"/>
    </location>
</feature>
<evidence type="ECO:0000256" key="9">
    <source>
        <dbReference type="ARBA" id="ARBA00022771"/>
    </source>
</evidence>
<evidence type="ECO:0000256" key="1">
    <source>
        <dbReference type="ARBA" id="ARBA00000900"/>
    </source>
</evidence>
<evidence type="ECO:0000256" key="4">
    <source>
        <dbReference type="ARBA" id="ARBA00012483"/>
    </source>
</evidence>
<dbReference type="SMART" id="SM00184">
    <property type="entry name" value="RING"/>
    <property type="match status" value="1"/>
</dbReference>
<dbReference type="GO" id="GO:0061630">
    <property type="term" value="F:ubiquitin protein ligase activity"/>
    <property type="evidence" value="ECO:0007669"/>
    <property type="project" value="UniProtKB-EC"/>
</dbReference>
<keyword evidence="20" id="KW-1185">Reference proteome</keyword>
<keyword evidence="6 17" id="KW-0812">Transmembrane</keyword>
<dbReference type="EMBL" id="JACGCM010002392">
    <property type="protein sequence ID" value="KAF6140321.1"/>
    <property type="molecule type" value="Genomic_DNA"/>
</dbReference>
<dbReference type="OrthoDB" id="8062037at2759"/>
<dbReference type="AlphaFoldDB" id="A0A7J7LCC5"/>
<comment type="pathway">
    <text evidence="3">Protein modification; protein ubiquitination.</text>
</comment>
<dbReference type="Pfam" id="PF13639">
    <property type="entry name" value="zf-RING_2"/>
    <property type="match status" value="1"/>
</dbReference>
<dbReference type="CDD" id="cd16461">
    <property type="entry name" value="RING-H2_EL5-like"/>
    <property type="match status" value="1"/>
</dbReference>
<keyword evidence="7" id="KW-0479">Metal-binding</keyword>
<feature type="region of interest" description="Disordered" evidence="16">
    <location>
        <begin position="328"/>
        <end position="360"/>
    </location>
</feature>
<keyword evidence="9 15" id="KW-0863">Zinc-finger</keyword>
<evidence type="ECO:0000256" key="11">
    <source>
        <dbReference type="ARBA" id="ARBA00022833"/>
    </source>
</evidence>
<keyword evidence="12 17" id="KW-1133">Transmembrane helix</keyword>
<evidence type="ECO:0000256" key="12">
    <source>
        <dbReference type="ARBA" id="ARBA00022989"/>
    </source>
</evidence>
<name>A0A7J7LCC5_9MAGN</name>
<evidence type="ECO:0000256" key="7">
    <source>
        <dbReference type="ARBA" id="ARBA00022723"/>
    </source>
</evidence>
<gene>
    <name evidence="19" type="ORF">GIB67_031077</name>
</gene>
<evidence type="ECO:0000313" key="20">
    <source>
        <dbReference type="Proteomes" id="UP000541444"/>
    </source>
</evidence>
<comment type="catalytic activity">
    <reaction evidence="1">
        <text>S-ubiquitinyl-[E2 ubiquitin-conjugating enzyme]-L-cysteine + [acceptor protein]-L-lysine = [E2 ubiquitin-conjugating enzyme]-L-cysteine + N(6)-ubiquitinyl-[acceptor protein]-L-lysine.</text>
        <dbReference type="EC" id="2.3.2.27"/>
    </reaction>
</comment>